<accession>A0A918E9D1</accession>
<gene>
    <name evidence="1" type="ORF">GCM10012278_67080</name>
</gene>
<name>A0A918E9D1_9ACTN</name>
<dbReference type="AlphaFoldDB" id="A0A918E9D1"/>
<comment type="caution">
    <text evidence="1">The sequence shown here is derived from an EMBL/GenBank/DDBJ whole genome shotgun (WGS) entry which is preliminary data.</text>
</comment>
<dbReference type="Proteomes" id="UP000660745">
    <property type="component" value="Unassembled WGS sequence"/>
</dbReference>
<reference evidence="1" key="2">
    <citation type="submission" date="2020-09" db="EMBL/GenBank/DDBJ databases">
        <authorList>
            <person name="Sun Q."/>
            <person name="Zhou Y."/>
        </authorList>
    </citation>
    <scope>NUCLEOTIDE SEQUENCE</scope>
    <source>
        <strain evidence="1">CGMCC 4.7430</strain>
    </source>
</reference>
<reference evidence="1" key="1">
    <citation type="journal article" date="2014" name="Int. J. Syst. Evol. Microbiol.">
        <title>Complete genome sequence of Corynebacterium casei LMG S-19264T (=DSM 44701T), isolated from a smear-ripened cheese.</title>
        <authorList>
            <consortium name="US DOE Joint Genome Institute (JGI-PGF)"/>
            <person name="Walter F."/>
            <person name="Albersmeier A."/>
            <person name="Kalinowski J."/>
            <person name="Ruckert C."/>
        </authorList>
    </citation>
    <scope>NUCLEOTIDE SEQUENCE</scope>
    <source>
        <strain evidence="1">CGMCC 4.7430</strain>
    </source>
</reference>
<evidence type="ECO:0000313" key="2">
    <source>
        <dbReference type="Proteomes" id="UP000660745"/>
    </source>
</evidence>
<organism evidence="1 2">
    <name type="scientific">Nonomuraea glycinis</name>
    <dbReference type="NCBI Taxonomy" id="2047744"/>
    <lineage>
        <taxon>Bacteria</taxon>
        <taxon>Bacillati</taxon>
        <taxon>Actinomycetota</taxon>
        <taxon>Actinomycetes</taxon>
        <taxon>Streptosporangiales</taxon>
        <taxon>Streptosporangiaceae</taxon>
        <taxon>Nonomuraea</taxon>
    </lineage>
</organism>
<protein>
    <submittedName>
        <fullName evidence="1">Peptidase</fullName>
    </submittedName>
</protein>
<keyword evidence="2" id="KW-1185">Reference proteome</keyword>
<evidence type="ECO:0000313" key="1">
    <source>
        <dbReference type="EMBL" id="GGP13814.1"/>
    </source>
</evidence>
<dbReference type="EMBL" id="BMNK01000015">
    <property type="protein sequence ID" value="GGP13814.1"/>
    <property type="molecule type" value="Genomic_DNA"/>
</dbReference>
<sequence>MSVKVMIRLGLGGMSIPLAISLSSALLFSGTAAYPVNGAPGLTANALYARTKPVISACVLSKGTTEAATRGYLAKLVRCLNTAWAPVLRSAGFKVRPASLAVARRMPKCGGYSPDAMVGSAALICERVIRVQLGPDWVRTRDDRAILVAVGKAYGRYLQEAAGIDAAQRKLRRGDRNEGAEQGRRYGLQSDCLAGVTLKGVWGKRPGTRWATPMSGFGRGFEGTVANRRSWLKRGFAAGAPSVCNTWVATSKAVA</sequence>
<proteinExistence type="predicted"/>